<name>A0AAV1DBK6_OLDCO</name>
<comment type="similarity">
    <text evidence="2">Belongs to the TMEM45 family.</text>
</comment>
<feature type="transmembrane region" description="Helical" evidence="6">
    <location>
        <begin position="84"/>
        <end position="108"/>
    </location>
</feature>
<dbReference type="InterPro" id="IPR006904">
    <property type="entry name" value="DUF716"/>
</dbReference>
<evidence type="ECO:0000256" key="7">
    <source>
        <dbReference type="SAM" id="SignalP"/>
    </source>
</evidence>
<accession>A0AAV1DBK6</accession>
<feature type="chain" id="PRO_5043505508" evidence="7">
    <location>
        <begin position="21"/>
        <end position="204"/>
    </location>
</feature>
<keyword evidence="7" id="KW-0732">Signal</keyword>
<reference evidence="8" key="1">
    <citation type="submission" date="2023-03" db="EMBL/GenBank/DDBJ databases">
        <authorList>
            <person name="Julca I."/>
        </authorList>
    </citation>
    <scope>NUCLEOTIDE SEQUENCE</scope>
</reference>
<evidence type="ECO:0000256" key="1">
    <source>
        <dbReference type="ARBA" id="ARBA00004141"/>
    </source>
</evidence>
<evidence type="ECO:0000256" key="2">
    <source>
        <dbReference type="ARBA" id="ARBA00006948"/>
    </source>
</evidence>
<dbReference type="GO" id="GO:0016020">
    <property type="term" value="C:membrane"/>
    <property type="evidence" value="ECO:0007669"/>
    <property type="project" value="UniProtKB-SubCell"/>
</dbReference>
<dbReference type="EMBL" id="OX459121">
    <property type="protein sequence ID" value="CAI9104415.1"/>
    <property type="molecule type" value="Genomic_DNA"/>
</dbReference>
<feature type="transmembrane region" description="Helical" evidence="6">
    <location>
        <begin position="151"/>
        <end position="169"/>
    </location>
</feature>
<evidence type="ECO:0000313" key="8">
    <source>
        <dbReference type="EMBL" id="CAI9104415.1"/>
    </source>
</evidence>
<keyword evidence="5 6" id="KW-0472">Membrane</keyword>
<evidence type="ECO:0000256" key="4">
    <source>
        <dbReference type="ARBA" id="ARBA00022989"/>
    </source>
</evidence>
<keyword evidence="4 6" id="KW-1133">Transmembrane helix</keyword>
<evidence type="ECO:0000256" key="3">
    <source>
        <dbReference type="ARBA" id="ARBA00022692"/>
    </source>
</evidence>
<dbReference type="Pfam" id="PF04819">
    <property type="entry name" value="DUF716"/>
    <property type="match status" value="1"/>
</dbReference>
<comment type="subcellular location">
    <subcellularLocation>
        <location evidence="1">Membrane</location>
        <topology evidence="1">Multi-pass membrane protein</topology>
    </subcellularLocation>
</comment>
<gene>
    <name evidence="8" type="ORF">OLC1_LOCUS13346</name>
</gene>
<feature type="signal peptide" evidence="7">
    <location>
        <begin position="1"/>
        <end position="20"/>
    </location>
</feature>
<evidence type="ECO:0000256" key="6">
    <source>
        <dbReference type="SAM" id="Phobius"/>
    </source>
</evidence>
<dbReference type="Proteomes" id="UP001161247">
    <property type="component" value="Chromosome 4"/>
</dbReference>
<feature type="transmembrane region" description="Helical" evidence="6">
    <location>
        <begin position="56"/>
        <end position="77"/>
    </location>
</feature>
<dbReference type="AlphaFoldDB" id="A0AAV1DBK6"/>
<evidence type="ECO:0000256" key="5">
    <source>
        <dbReference type="ARBA" id="ARBA00023136"/>
    </source>
</evidence>
<protein>
    <submittedName>
        <fullName evidence="8">OLC1v1003080C1</fullName>
    </submittedName>
</protein>
<keyword evidence="3 6" id="KW-0812">Transmembrane</keyword>
<sequence length="204" mass="21970">MFLHLAILSGFSLFAELNHSSEIVSGVSRILAASVFGQELFLLHYHSTDHIGVEGHYHWLLQIVVSVSLLASLVVTCSPSSFPAALVLSISISLQGCWFIVMGFMLWVPKFVPQGCATQLNVGSSSSMHGAVICMNQEAEFRAKALANLQLSWVLSAILICVATICLVFSRTPAPRGKSTDYEKLQCVTADASLALTGLKQTSP</sequence>
<dbReference type="PANTHER" id="PTHR46285:SF13">
    <property type="entry name" value="OS02G0167775 PROTEIN"/>
    <property type="match status" value="1"/>
</dbReference>
<dbReference type="PANTHER" id="PTHR46285">
    <property type="entry name" value="PROTEINASE INHIBITOR I4, SERPIN (DUF716)-RELATED"/>
    <property type="match status" value="1"/>
</dbReference>
<keyword evidence="9" id="KW-1185">Reference proteome</keyword>
<organism evidence="8 9">
    <name type="scientific">Oldenlandia corymbosa var. corymbosa</name>
    <dbReference type="NCBI Taxonomy" id="529605"/>
    <lineage>
        <taxon>Eukaryota</taxon>
        <taxon>Viridiplantae</taxon>
        <taxon>Streptophyta</taxon>
        <taxon>Embryophyta</taxon>
        <taxon>Tracheophyta</taxon>
        <taxon>Spermatophyta</taxon>
        <taxon>Magnoliopsida</taxon>
        <taxon>eudicotyledons</taxon>
        <taxon>Gunneridae</taxon>
        <taxon>Pentapetalae</taxon>
        <taxon>asterids</taxon>
        <taxon>lamiids</taxon>
        <taxon>Gentianales</taxon>
        <taxon>Rubiaceae</taxon>
        <taxon>Rubioideae</taxon>
        <taxon>Spermacoceae</taxon>
        <taxon>Hedyotis-Oldenlandia complex</taxon>
        <taxon>Oldenlandia</taxon>
    </lineage>
</organism>
<proteinExistence type="inferred from homology"/>
<evidence type="ECO:0000313" key="9">
    <source>
        <dbReference type="Proteomes" id="UP001161247"/>
    </source>
</evidence>